<dbReference type="InterPro" id="IPR041872">
    <property type="entry name" value="Anticodon_Met"/>
</dbReference>
<dbReference type="InterPro" id="IPR014758">
    <property type="entry name" value="Met-tRNA_synth"/>
</dbReference>
<dbReference type="InterPro" id="IPR002547">
    <property type="entry name" value="tRNA-bd_dom"/>
</dbReference>
<dbReference type="Pfam" id="PF19303">
    <property type="entry name" value="Anticodon_3"/>
    <property type="match status" value="1"/>
</dbReference>
<comment type="cofactor">
    <cofactor evidence="14">
        <name>Zn(2+)</name>
        <dbReference type="ChEBI" id="CHEBI:29105"/>
    </cofactor>
    <text evidence="14">Binds 1 zinc ion per subunit.</text>
</comment>
<dbReference type="AlphaFoldDB" id="A0A8A4TE63"/>
<evidence type="ECO:0000256" key="3">
    <source>
        <dbReference type="ARBA" id="ARBA00008258"/>
    </source>
</evidence>
<protein>
    <recommendedName>
        <fullName evidence="14">Methionine--tRNA ligase</fullName>
        <ecNumber evidence="14">6.1.1.10</ecNumber>
    </recommendedName>
    <alternativeName>
        <fullName evidence="14">Methionyl-tRNA synthetase</fullName>
        <shortName evidence="14">MetRS</shortName>
    </alternativeName>
</protein>
<comment type="subcellular location">
    <subcellularLocation>
        <location evidence="2 14">Cytoplasm</location>
    </subcellularLocation>
</comment>
<dbReference type="HAMAP" id="MF_00098">
    <property type="entry name" value="Met_tRNA_synth_type1"/>
    <property type="match status" value="1"/>
</dbReference>
<dbReference type="InterPro" id="IPR029038">
    <property type="entry name" value="MetRS_Zn"/>
</dbReference>
<comment type="similarity">
    <text evidence="3 14">Belongs to the class-I aminoacyl-tRNA synthetase family. MetG type 1 subfamily.</text>
</comment>
<dbReference type="PROSITE" id="PS00178">
    <property type="entry name" value="AA_TRNA_LIGASE_I"/>
    <property type="match status" value="1"/>
</dbReference>
<dbReference type="InterPro" id="IPR009080">
    <property type="entry name" value="tRNAsynth_Ia_anticodon-bd"/>
</dbReference>
<keyword evidence="9 14" id="KW-0067">ATP-binding</keyword>
<dbReference type="PANTHER" id="PTHR45765:SF1">
    <property type="entry name" value="METHIONINE--TRNA LIGASE, CYTOPLASMIC"/>
    <property type="match status" value="1"/>
</dbReference>
<accession>A0A8A4TE63</accession>
<dbReference type="InterPro" id="IPR014729">
    <property type="entry name" value="Rossmann-like_a/b/a_fold"/>
</dbReference>
<gene>
    <name evidence="14 16" type="primary">metG</name>
    <name evidence="16" type="ORF">J3U87_20245</name>
</gene>
<evidence type="ECO:0000256" key="6">
    <source>
        <dbReference type="ARBA" id="ARBA00022598"/>
    </source>
</evidence>
<proteinExistence type="inferred from homology"/>
<dbReference type="PANTHER" id="PTHR45765">
    <property type="entry name" value="METHIONINE--TRNA LIGASE"/>
    <property type="match status" value="1"/>
</dbReference>
<dbReference type="Pfam" id="PF01588">
    <property type="entry name" value="tRNA_bind"/>
    <property type="match status" value="1"/>
</dbReference>
<evidence type="ECO:0000256" key="1">
    <source>
        <dbReference type="ARBA" id="ARBA00003314"/>
    </source>
</evidence>
<keyword evidence="11 14" id="KW-0648">Protein biosynthesis</keyword>
<dbReference type="CDD" id="cd02153">
    <property type="entry name" value="tRNA_bindingDomain"/>
    <property type="match status" value="1"/>
</dbReference>
<feature type="short sequence motif" description="'HIGH' region" evidence="14">
    <location>
        <begin position="13"/>
        <end position="23"/>
    </location>
</feature>
<organism evidence="16 17">
    <name type="scientific">Sulfidibacter corallicola</name>
    <dbReference type="NCBI Taxonomy" id="2818388"/>
    <lineage>
        <taxon>Bacteria</taxon>
        <taxon>Pseudomonadati</taxon>
        <taxon>Acidobacteriota</taxon>
        <taxon>Holophagae</taxon>
        <taxon>Acanthopleuribacterales</taxon>
        <taxon>Acanthopleuribacteraceae</taxon>
        <taxon>Sulfidibacter</taxon>
    </lineage>
</organism>
<dbReference type="SUPFAM" id="SSF50249">
    <property type="entry name" value="Nucleic acid-binding proteins"/>
    <property type="match status" value="1"/>
</dbReference>
<keyword evidence="8 14" id="KW-0862">Zinc</keyword>
<evidence type="ECO:0000259" key="15">
    <source>
        <dbReference type="PROSITE" id="PS50886"/>
    </source>
</evidence>
<dbReference type="Gene3D" id="3.40.50.620">
    <property type="entry name" value="HUPs"/>
    <property type="match status" value="1"/>
</dbReference>
<keyword evidence="5 14" id="KW-0820">tRNA-binding</keyword>
<evidence type="ECO:0000256" key="11">
    <source>
        <dbReference type="ARBA" id="ARBA00022917"/>
    </source>
</evidence>
<dbReference type="Gene3D" id="2.40.50.140">
    <property type="entry name" value="Nucleic acid-binding proteins"/>
    <property type="match status" value="1"/>
</dbReference>
<keyword evidence="4 14" id="KW-0963">Cytoplasm</keyword>
<keyword evidence="12 14" id="KW-0030">Aminoacyl-tRNA synthetase</keyword>
<dbReference type="GO" id="GO:0005524">
    <property type="term" value="F:ATP binding"/>
    <property type="evidence" value="ECO:0007669"/>
    <property type="project" value="UniProtKB-UniRule"/>
</dbReference>
<sequence length="710" mass="81089">MAQKKKLITSALPYVNNVPHLGNIIGCVLSADVYARFCRSRGYETRYVCGTDEYGTATENKAREEGLTPREICDKYYAIHTEIYRIFDISFDTFGRTSTEEQTEVAQAIFKDLDRNGLITEKTEERTYCEHDAMFLADRFVEGTCPNCGYEDARGDQCDNCGSLLDPEKLLSPRCKICGNPPVRKPTTHLYLKLDKLQPGLQAWFEKSSKEGRWTRNAIQTTNAWLDQGLQPRPITRDLKWGIPVPKPGFEDKVFYVWYDAPIGYISITAKDFDDWKEWWHNPDEVELYQFMAKDNIPFHTVIFPACLLGTGVNWSLLHHINSTEYLNYEDTKFSKSRHIGVFGTDVVSTGIPIDLWRFYLLLIRPERNDSAFKWEEFFERVNSEFTDNIGNLVNRSMVYLKKNFDGEIRDLPLDADHEAFVASCRAEWEKLTQALEEVRLRDGLRHILNLGDMGNKFFQSQAPFKKIKEDRDQAHMTVSLLAYLVRNIAIALGPYMPGTARRVFEIMALDHPAWAQGTEFRGLDGHRIGQPEILYAKLEKERAQKLARKFSGNSPEFGRFQIVVGRIDKVEPHPHANRSFLLSVDLGEGRQRQIVAALAKHYEAAQLQDRQVFVLANLKPAELQGMISEGMLLAAEKRKKTELLDAAPFEVGQLVSVADQKVQHDEIGIDVFKGAPFKVVDHQVLFDDQALTVGDAPLRTDQIQNGKVC</sequence>
<feature type="binding site" evidence="14">
    <location>
        <position position="158"/>
    </location>
    <ligand>
        <name>Zn(2+)</name>
        <dbReference type="ChEBI" id="CHEBI:29105"/>
    </ligand>
</feature>
<dbReference type="FunFam" id="2.20.28.20:FF:000001">
    <property type="entry name" value="Methionine--tRNA ligase"/>
    <property type="match status" value="1"/>
</dbReference>
<keyword evidence="14" id="KW-0479">Metal-binding</keyword>
<dbReference type="SUPFAM" id="SSF47323">
    <property type="entry name" value="Anticodon-binding domain of a subclass of class I aminoacyl-tRNA synthetases"/>
    <property type="match status" value="1"/>
</dbReference>
<comment type="catalytic activity">
    <reaction evidence="13 14">
        <text>tRNA(Met) + L-methionine + ATP = L-methionyl-tRNA(Met) + AMP + diphosphate</text>
        <dbReference type="Rhea" id="RHEA:13481"/>
        <dbReference type="Rhea" id="RHEA-COMP:9667"/>
        <dbReference type="Rhea" id="RHEA-COMP:9698"/>
        <dbReference type="ChEBI" id="CHEBI:30616"/>
        <dbReference type="ChEBI" id="CHEBI:33019"/>
        <dbReference type="ChEBI" id="CHEBI:57844"/>
        <dbReference type="ChEBI" id="CHEBI:78442"/>
        <dbReference type="ChEBI" id="CHEBI:78530"/>
        <dbReference type="ChEBI" id="CHEBI:456215"/>
        <dbReference type="EC" id="6.1.1.10"/>
    </reaction>
</comment>
<evidence type="ECO:0000256" key="14">
    <source>
        <dbReference type="HAMAP-Rule" id="MF_00098"/>
    </source>
</evidence>
<feature type="binding site" evidence="14">
    <location>
        <position position="161"/>
    </location>
    <ligand>
        <name>Zn(2+)</name>
        <dbReference type="ChEBI" id="CHEBI:29105"/>
    </ligand>
</feature>
<dbReference type="GO" id="GO:0000049">
    <property type="term" value="F:tRNA binding"/>
    <property type="evidence" value="ECO:0007669"/>
    <property type="project" value="UniProtKB-UniRule"/>
</dbReference>
<evidence type="ECO:0000313" key="17">
    <source>
        <dbReference type="Proteomes" id="UP000663929"/>
    </source>
</evidence>
<evidence type="ECO:0000256" key="7">
    <source>
        <dbReference type="ARBA" id="ARBA00022741"/>
    </source>
</evidence>
<feature type="binding site" evidence="14">
    <location>
        <position position="148"/>
    </location>
    <ligand>
        <name>Zn(2+)</name>
        <dbReference type="ChEBI" id="CHEBI:29105"/>
    </ligand>
</feature>
<dbReference type="Proteomes" id="UP000663929">
    <property type="component" value="Chromosome"/>
</dbReference>
<keyword evidence="7 14" id="KW-0547">Nucleotide-binding</keyword>
<evidence type="ECO:0000256" key="9">
    <source>
        <dbReference type="ARBA" id="ARBA00022840"/>
    </source>
</evidence>
<dbReference type="EC" id="6.1.1.10" evidence="14"/>
<keyword evidence="17" id="KW-1185">Reference proteome</keyword>
<evidence type="ECO:0000313" key="16">
    <source>
        <dbReference type="EMBL" id="QTD47923.1"/>
    </source>
</evidence>
<dbReference type="NCBIfam" id="NF001100">
    <property type="entry name" value="PRK00133.1"/>
    <property type="match status" value="1"/>
</dbReference>
<dbReference type="InterPro" id="IPR001412">
    <property type="entry name" value="aa-tRNA-synth_I_CS"/>
</dbReference>
<dbReference type="CDD" id="cd07957">
    <property type="entry name" value="Anticodon_Ia_Met"/>
    <property type="match status" value="1"/>
</dbReference>
<feature type="binding site" evidence="14">
    <location>
        <position position="145"/>
    </location>
    <ligand>
        <name>Zn(2+)</name>
        <dbReference type="ChEBI" id="CHEBI:29105"/>
    </ligand>
</feature>
<dbReference type="GO" id="GO:0005829">
    <property type="term" value="C:cytosol"/>
    <property type="evidence" value="ECO:0007669"/>
    <property type="project" value="TreeGrafter"/>
</dbReference>
<dbReference type="KEGG" id="scor:J3U87_20245"/>
<evidence type="ECO:0000256" key="13">
    <source>
        <dbReference type="ARBA" id="ARBA00047364"/>
    </source>
</evidence>
<dbReference type="SUPFAM" id="SSF52374">
    <property type="entry name" value="Nucleotidylyl transferase"/>
    <property type="match status" value="1"/>
</dbReference>
<dbReference type="GO" id="GO:0046872">
    <property type="term" value="F:metal ion binding"/>
    <property type="evidence" value="ECO:0007669"/>
    <property type="project" value="UniProtKB-KW"/>
</dbReference>
<name>A0A8A4TE63_SULCO</name>
<reference evidence="16" key="1">
    <citation type="submission" date="2021-03" db="EMBL/GenBank/DDBJ databases">
        <title>Acanthopleuribacteraceae sp. M133.</title>
        <authorList>
            <person name="Wang G."/>
        </authorList>
    </citation>
    <scope>NUCLEOTIDE SEQUENCE</scope>
    <source>
        <strain evidence="16">M133</strain>
    </source>
</reference>
<dbReference type="GO" id="GO:0004825">
    <property type="term" value="F:methionine-tRNA ligase activity"/>
    <property type="evidence" value="ECO:0007669"/>
    <property type="project" value="UniProtKB-UniRule"/>
</dbReference>
<keyword evidence="6 14" id="KW-0436">Ligase</keyword>
<keyword evidence="10 14" id="KW-0694">RNA-binding</keyword>
<dbReference type="SUPFAM" id="SSF57770">
    <property type="entry name" value="Methionyl-tRNA synthetase (MetRS), Zn-domain"/>
    <property type="match status" value="1"/>
</dbReference>
<dbReference type="InterPro" id="IPR033911">
    <property type="entry name" value="MetRS_core"/>
</dbReference>
<comment type="function">
    <text evidence="1 14">Is required not only for elongation of protein synthesis but also for the initiation of all mRNA translation through initiator tRNA(fMet) aminoacylation.</text>
</comment>
<dbReference type="PROSITE" id="PS50886">
    <property type="entry name" value="TRBD"/>
    <property type="match status" value="1"/>
</dbReference>
<dbReference type="Gene3D" id="2.20.28.20">
    <property type="entry name" value="Methionyl-tRNA synthetase, Zn-domain"/>
    <property type="match status" value="1"/>
</dbReference>
<dbReference type="GO" id="GO:0006431">
    <property type="term" value="P:methionyl-tRNA aminoacylation"/>
    <property type="evidence" value="ECO:0007669"/>
    <property type="project" value="UniProtKB-UniRule"/>
</dbReference>
<feature type="short sequence motif" description="'KMSKS' region" evidence="14">
    <location>
        <begin position="333"/>
        <end position="337"/>
    </location>
</feature>
<evidence type="ECO:0000256" key="10">
    <source>
        <dbReference type="ARBA" id="ARBA00022884"/>
    </source>
</evidence>
<dbReference type="Gene3D" id="1.10.730.10">
    <property type="entry name" value="Isoleucyl-tRNA Synthetase, Domain 1"/>
    <property type="match status" value="1"/>
</dbReference>
<evidence type="ECO:0000256" key="5">
    <source>
        <dbReference type="ARBA" id="ARBA00022555"/>
    </source>
</evidence>
<dbReference type="Pfam" id="PF09334">
    <property type="entry name" value="tRNA-synt_1g"/>
    <property type="match status" value="1"/>
</dbReference>
<evidence type="ECO:0000256" key="4">
    <source>
        <dbReference type="ARBA" id="ARBA00022490"/>
    </source>
</evidence>
<dbReference type="CDD" id="cd00814">
    <property type="entry name" value="MetRS_core"/>
    <property type="match status" value="1"/>
</dbReference>
<dbReference type="InterPro" id="IPR023458">
    <property type="entry name" value="Met-tRNA_ligase_1"/>
</dbReference>
<feature type="domain" description="TRNA-binding" evidence="15">
    <location>
        <begin position="557"/>
        <end position="657"/>
    </location>
</feature>
<evidence type="ECO:0000256" key="12">
    <source>
        <dbReference type="ARBA" id="ARBA00023146"/>
    </source>
</evidence>
<dbReference type="NCBIfam" id="TIGR00398">
    <property type="entry name" value="metG"/>
    <property type="match status" value="1"/>
</dbReference>
<dbReference type="RefSeq" id="WP_237377589.1">
    <property type="nucleotide sequence ID" value="NZ_CP071793.1"/>
</dbReference>
<dbReference type="EMBL" id="CP071793">
    <property type="protein sequence ID" value="QTD47923.1"/>
    <property type="molecule type" value="Genomic_DNA"/>
</dbReference>
<dbReference type="InterPro" id="IPR012340">
    <property type="entry name" value="NA-bd_OB-fold"/>
</dbReference>
<dbReference type="InterPro" id="IPR015413">
    <property type="entry name" value="Methionyl/Leucyl_tRNA_Synth"/>
</dbReference>
<dbReference type="GO" id="GO:0017101">
    <property type="term" value="C:aminoacyl-tRNA synthetase multienzyme complex"/>
    <property type="evidence" value="ECO:0007669"/>
    <property type="project" value="TreeGrafter"/>
</dbReference>
<comment type="subunit">
    <text evidence="14">Homodimer.</text>
</comment>
<evidence type="ECO:0000256" key="8">
    <source>
        <dbReference type="ARBA" id="ARBA00022833"/>
    </source>
</evidence>
<feature type="binding site" evidence="14">
    <location>
        <position position="336"/>
    </location>
    <ligand>
        <name>ATP</name>
        <dbReference type="ChEBI" id="CHEBI:30616"/>
    </ligand>
</feature>
<dbReference type="PRINTS" id="PR01041">
    <property type="entry name" value="TRNASYNTHMET"/>
</dbReference>
<evidence type="ECO:0000256" key="2">
    <source>
        <dbReference type="ARBA" id="ARBA00004496"/>
    </source>
</evidence>